<dbReference type="OrthoDB" id="581589at2"/>
<dbReference type="Gene3D" id="1.10.10.10">
    <property type="entry name" value="Winged helix-like DNA-binding domain superfamily/Winged helix DNA-binding domain"/>
    <property type="match status" value="1"/>
</dbReference>
<evidence type="ECO:0000313" key="4">
    <source>
        <dbReference type="EMBL" id="PSK81548.1"/>
    </source>
</evidence>
<reference evidence="4 7" key="2">
    <citation type="submission" date="2018-03" db="EMBL/GenBank/DDBJ databases">
        <title>Genomic Encyclopedia of Archaeal and Bacterial Type Strains, Phase II (KMG-II): from individual species to whole genera.</title>
        <authorList>
            <person name="Goeker M."/>
        </authorList>
    </citation>
    <scope>NUCLEOTIDE SEQUENCE [LARGE SCALE GENOMIC DNA]</scope>
    <source>
        <strain evidence="4 7">DSM 29956</strain>
    </source>
</reference>
<dbReference type="GO" id="GO:0003887">
    <property type="term" value="F:DNA-directed DNA polymerase activity"/>
    <property type="evidence" value="ECO:0007669"/>
    <property type="project" value="InterPro"/>
</dbReference>
<dbReference type="EMBL" id="PYGB01000015">
    <property type="protein sequence ID" value="PSK81548.1"/>
    <property type="molecule type" value="Genomic_DNA"/>
</dbReference>
<dbReference type="InterPro" id="IPR000525">
    <property type="entry name" value="Initiator_Rep_WH1"/>
</dbReference>
<dbReference type="InterPro" id="IPR036388">
    <property type="entry name" value="WH-like_DNA-bd_sf"/>
</dbReference>
<feature type="domain" description="Initiator Rep protein WH1" evidence="3">
    <location>
        <begin position="19"/>
        <end position="158"/>
    </location>
</feature>
<proteinExistence type="inferred from homology"/>
<gene>
    <name evidence="4" type="ORF">CLV79_11516</name>
    <name evidence="5" type="ORF">LOS8367_03339</name>
</gene>
<evidence type="ECO:0000313" key="6">
    <source>
        <dbReference type="Proteomes" id="UP000193495"/>
    </source>
</evidence>
<dbReference type="EMBL" id="FWFY01000013">
    <property type="protein sequence ID" value="SLN67109.1"/>
    <property type="molecule type" value="Genomic_DNA"/>
</dbReference>
<dbReference type="SUPFAM" id="SSF46785">
    <property type="entry name" value="Winged helix' DNA-binding domain"/>
    <property type="match status" value="1"/>
</dbReference>
<dbReference type="InterPro" id="IPR036390">
    <property type="entry name" value="WH_DNA-bd_sf"/>
</dbReference>
<sequence>MSGDVRVLALTPSRDEAIKPSELIQITGHQTLTLNARRAITILWHNAHQQGIREGKDYSIELAELRTDGHKGSEMIEEAIVSLMQTILTVRLSGGRTRRVQFLGGNDMDDPDRSAGVLTYSFDKRLVEMLRDSSIWGKIALPVLMAFSSKYAVSLYENASQWSNLSRKVFQEITLEEFRQMLGVEEGKYPAFGALNKHVLKPAADEINALAPFNITLAPLKTGRRVTHIRVGWWRKSEEELKAAWAEAQRPKVGRRARILGKVQHLAPGSSISSSLRKERLSRNSSPNASLLDEE</sequence>
<name>A0A1X7A0H9_9RHOB</name>
<dbReference type="GO" id="GO:0006270">
    <property type="term" value="P:DNA replication initiation"/>
    <property type="evidence" value="ECO:0007669"/>
    <property type="project" value="InterPro"/>
</dbReference>
<dbReference type="Proteomes" id="UP000193495">
    <property type="component" value="Unassembled WGS sequence"/>
</dbReference>
<evidence type="ECO:0000256" key="2">
    <source>
        <dbReference type="SAM" id="MobiDB-lite"/>
    </source>
</evidence>
<protein>
    <submittedName>
        <fullName evidence="5">Initiator Replication protein</fullName>
    </submittedName>
    <submittedName>
        <fullName evidence="4">Replication initiator protein</fullName>
    </submittedName>
</protein>
<dbReference type="Proteomes" id="UP000240624">
    <property type="component" value="Unassembled WGS sequence"/>
</dbReference>
<dbReference type="AlphaFoldDB" id="A0A1X7A0H9"/>
<dbReference type="Pfam" id="PF21205">
    <property type="entry name" value="Rep3_C"/>
    <property type="match status" value="1"/>
</dbReference>
<feature type="region of interest" description="Disordered" evidence="2">
    <location>
        <begin position="269"/>
        <end position="295"/>
    </location>
</feature>
<organism evidence="5 6">
    <name type="scientific">Limimaricola soesokkakensis</name>
    <dbReference type="NCBI Taxonomy" id="1343159"/>
    <lineage>
        <taxon>Bacteria</taxon>
        <taxon>Pseudomonadati</taxon>
        <taxon>Pseudomonadota</taxon>
        <taxon>Alphaproteobacteria</taxon>
        <taxon>Rhodobacterales</taxon>
        <taxon>Paracoccaceae</taxon>
        <taxon>Limimaricola</taxon>
    </lineage>
</organism>
<evidence type="ECO:0000313" key="7">
    <source>
        <dbReference type="Proteomes" id="UP000240624"/>
    </source>
</evidence>
<dbReference type="Pfam" id="PF01051">
    <property type="entry name" value="Rep3_N"/>
    <property type="match status" value="1"/>
</dbReference>
<evidence type="ECO:0000256" key="1">
    <source>
        <dbReference type="ARBA" id="ARBA00038283"/>
    </source>
</evidence>
<accession>A0A1X7A0H9</accession>
<keyword evidence="7" id="KW-1185">Reference proteome</keyword>
<comment type="similarity">
    <text evidence="1">Belongs to the initiator RepB protein family.</text>
</comment>
<dbReference type="RefSeq" id="WP_085897645.1">
    <property type="nucleotide sequence ID" value="NZ_FWFY01000013.1"/>
</dbReference>
<evidence type="ECO:0000259" key="3">
    <source>
        <dbReference type="Pfam" id="PF01051"/>
    </source>
</evidence>
<reference evidence="5 6" key="1">
    <citation type="submission" date="2017-03" db="EMBL/GenBank/DDBJ databases">
        <authorList>
            <person name="Afonso C.L."/>
            <person name="Miller P.J."/>
            <person name="Scott M.A."/>
            <person name="Spackman E."/>
            <person name="Goraichik I."/>
            <person name="Dimitrov K.M."/>
            <person name="Suarez D.L."/>
            <person name="Swayne D.E."/>
        </authorList>
    </citation>
    <scope>NUCLEOTIDE SEQUENCE [LARGE SCALE GENOMIC DNA]</scope>
    <source>
        <strain evidence="5 6">CECT 8367</strain>
    </source>
</reference>
<evidence type="ECO:0000313" key="5">
    <source>
        <dbReference type="EMBL" id="SLN67109.1"/>
    </source>
</evidence>